<reference evidence="13" key="1">
    <citation type="submission" date="2018-06" db="EMBL/GenBank/DDBJ databases">
        <authorList>
            <person name="Zhirakovskaya E."/>
        </authorList>
    </citation>
    <scope>NUCLEOTIDE SEQUENCE</scope>
</reference>
<proteinExistence type="inferred from homology"/>
<feature type="coiled-coil region" evidence="9">
    <location>
        <begin position="319"/>
        <end position="346"/>
    </location>
</feature>
<gene>
    <name evidence="13" type="ORF">MNBD_ALPHA03-609</name>
</gene>
<feature type="domain" description="AprE-like long alpha-helical hairpin" evidence="11">
    <location>
        <begin position="149"/>
        <end position="339"/>
    </location>
</feature>
<dbReference type="NCBIfam" id="TIGR01843">
    <property type="entry name" value="type_I_hlyD"/>
    <property type="match status" value="1"/>
</dbReference>
<dbReference type="PROSITE" id="PS00543">
    <property type="entry name" value="HLYD_FAMILY"/>
    <property type="match status" value="1"/>
</dbReference>
<evidence type="ECO:0000256" key="7">
    <source>
        <dbReference type="ARBA" id="ARBA00022989"/>
    </source>
</evidence>
<dbReference type="PANTHER" id="PTHR30386">
    <property type="entry name" value="MEMBRANE FUSION SUBUNIT OF EMRAB-TOLC MULTIDRUG EFFLUX PUMP"/>
    <property type="match status" value="1"/>
</dbReference>
<feature type="transmembrane region" description="Helical" evidence="10">
    <location>
        <begin position="72"/>
        <end position="93"/>
    </location>
</feature>
<dbReference type="InterPro" id="IPR006144">
    <property type="entry name" value="Secretion_HlyD_CS"/>
</dbReference>
<evidence type="ECO:0000256" key="1">
    <source>
        <dbReference type="ARBA" id="ARBA00004377"/>
    </source>
</evidence>
<dbReference type="Pfam" id="PF25994">
    <property type="entry name" value="HH_AprE"/>
    <property type="match status" value="1"/>
</dbReference>
<evidence type="ECO:0000256" key="2">
    <source>
        <dbReference type="ARBA" id="ARBA00009477"/>
    </source>
</evidence>
<dbReference type="GO" id="GO:0005886">
    <property type="term" value="C:plasma membrane"/>
    <property type="evidence" value="ECO:0007669"/>
    <property type="project" value="UniProtKB-SubCell"/>
</dbReference>
<dbReference type="InterPro" id="IPR050739">
    <property type="entry name" value="MFP"/>
</dbReference>
<name>A0A3B1AXU7_9ZZZZ</name>
<dbReference type="AlphaFoldDB" id="A0A3B1AXU7"/>
<dbReference type="GO" id="GO:0009306">
    <property type="term" value="P:protein secretion"/>
    <property type="evidence" value="ECO:0007669"/>
    <property type="project" value="InterPro"/>
</dbReference>
<keyword evidence="7 10" id="KW-1133">Transmembrane helix</keyword>
<evidence type="ECO:0000256" key="4">
    <source>
        <dbReference type="ARBA" id="ARBA00022475"/>
    </source>
</evidence>
<dbReference type="EMBL" id="UOFW01000076">
    <property type="protein sequence ID" value="VAX04088.1"/>
    <property type="molecule type" value="Genomic_DNA"/>
</dbReference>
<dbReference type="PRINTS" id="PR01490">
    <property type="entry name" value="RTXTOXIND"/>
</dbReference>
<evidence type="ECO:0000256" key="3">
    <source>
        <dbReference type="ARBA" id="ARBA00022448"/>
    </source>
</evidence>
<evidence type="ECO:0000259" key="12">
    <source>
        <dbReference type="Pfam" id="PF26002"/>
    </source>
</evidence>
<evidence type="ECO:0000259" key="11">
    <source>
        <dbReference type="Pfam" id="PF25994"/>
    </source>
</evidence>
<keyword evidence="5" id="KW-0997">Cell inner membrane</keyword>
<keyword evidence="6 10" id="KW-0812">Transmembrane</keyword>
<evidence type="ECO:0000256" key="8">
    <source>
        <dbReference type="ARBA" id="ARBA00023136"/>
    </source>
</evidence>
<dbReference type="InterPro" id="IPR010129">
    <property type="entry name" value="T1SS_HlyD"/>
</dbReference>
<dbReference type="InterPro" id="IPR058982">
    <property type="entry name" value="Beta-barrel_AprE"/>
</dbReference>
<evidence type="ECO:0000256" key="6">
    <source>
        <dbReference type="ARBA" id="ARBA00022692"/>
    </source>
</evidence>
<keyword evidence="3" id="KW-0813">Transport</keyword>
<dbReference type="Pfam" id="PF26002">
    <property type="entry name" value="Beta-barrel_AprE"/>
    <property type="match status" value="1"/>
</dbReference>
<dbReference type="InterPro" id="IPR058781">
    <property type="entry name" value="HH_AprE-like"/>
</dbReference>
<sequence length="493" mass="54216">MTNNNNKDNQGNNARITLGDNPSLVAAGGNKLEKFMEKATELASQKKQKPVSYYTRFLSRAILLEESGPPRAVVSTVGVISLFIFGMIIWASVTTLNETSIAVGEIRPASSLKPVQHLEGGIVSEVLISEGQEVEKGQVILTMAPSAALSDLNRLKARHIALTLQIARLKSFAANDTHVNENGLGQDFSLYEKEYPLLVQDQRDVLRAQNQSRIAQQNVILSQIKEKENELVLLNRREATEARTLAIIAEEMAMRQELTDKGLGSKIKLLEVQRAHNKAEGDLNNTQLTKVSVRASIAQVKGNLVALNEKFRNESLMQMDNLSSERAQVSAQLTQLNDRVKRLSVRAPAPGIIKGLKYRTVGSVIPPGEVLAKIVPMSDTLIAEVRISPRDIGHVDVGTEVLVKIDTYNFARYGSISSTLSRISASSFMDEKGETYFKGIIALPQNFIGTDPKSNRITSGMTVVADIQTGKKTLLQYLVKPINNALNTSFRER</sequence>
<evidence type="ECO:0000256" key="10">
    <source>
        <dbReference type="SAM" id="Phobius"/>
    </source>
</evidence>
<accession>A0A3B1AXU7</accession>
<keyword evidence="8 10" id="KW-0472">Membrane</keyword>
<comment type="similarity">
    <text evidence="2">Belongs to the membrane fusion protein (MFP) (TC 8.A.1) family.</text>
</comment>
<dbReference type="PANTHER" id="PTHR30386:SF26">
    <property type="entry name" value="TRANSPORT PROTEIN COMB"/>
    <property type="match status" value="1"/>
</dbReference>
<feature type="domain" description="AprE-like beta-barrel" evidence="12">
    <location>
        <begin position="381"/>
        <end position="470"/>
    </location>
</feature>
<keyword evidence="4" id="KW-1003">Cell membrane</keyword>
<organism evidence="13">
    <name type="scientific">hydrothermal vent metagenome</name>
    <dbReference type="NCBI Taxonomy" id="652676"/>
    <lineage>
        <taxon>unclassified sequences</taxon>
        <taxon>metagenomes</taxon>
        <taxon>ecological metagenomes</taxon>
    </lineage>
</organism>
<dbReference type="Gene3D" id="2.40.30.170">
    <property type="match status" value="1"/>
</dbReference>
<evidence type="ECO:0000256" key="9">
    <source>
        <dbReference type="SAM" id="Coils"/>
    </source>
</evidence>
<evidence type="ECO:0000313" key="13">
    <source>
        <dbReference type="EMBL" id="VAX04088.1"/>
    </source>
</evidence>
<protein>
    <submittedName>
        <fullName evidence="13">Uncharacterized protein</fullName>
    </submittedName>
</protein>
<evidence type="ECO:0000256" key="5">
    <source>
        <dbReference type="ARBA" id="ARBA00022519"/>
    </source>
</evidence>
<comment type="subcellular location">
    <subcellularLocation>
        <location evidence="1">Cell inner membrane</location>
        <topology evidence="1">Single-pass membrane protein</topology>
    </subcellularLocation>
</comment>
<keyword evidence="9" id="KW-0175">Coiled coil</keyword>